<evidence type="ECO:0000313" key="2">
    <source>
        <dbReference type="EMBL" id="PIV47392.1"/>
    </source>
</evidence>
<proteinExistence type="predicted"/>
<keyword evidence="1" id="KW-0472">Membrane</keyword>
<evidence type="ECO:0000256" key="1">
    <source>
        <dbReference type="SAM" id="Phobius"/>
    </source>
</evidence>
<reference evidence="3" key="1">
    <citation type="submission" date="2017-09" db="EMBL/GenBank/DDBJ databases">
        <title>Depth-based differentiation of microbial function through sediment-hosted aquifers and enrichment of novel symbionts in the deep terrestrial subsurface.</title>
        <authorList>
            <person name="Probst A.J."/>
            <person name="Ladd B."/>
            <person name="Jarett J.K."/>
            <person name="Geller-Mcgrath D.E."/>
            <person name="Sieber C.M.K."/>
            <person name="Emerson J.B."/>
            <person name="Anantharaman K."/>
            <person name="Thomas B.C."/>
            <person name="Malmstrom R."/>
            <person name="Stieglmeier M."/>
            <person name="Klingl A."/>
            <person name="Woyke T."/>
            <person name="Ryan C.M."/>
            <person name="Banfield J.F."/>
        </authorList>
    </citation>
    <scope>NUCLEOTIDE SEQUENCE [LARGE SCALE GENOMIC DNA]</scope>
</reference>
<accession>A0A2M7DEV8</accession>
<feature type="transmembrane region" description="Helical" evidence="1">
    <location>
        <begin position="41"/>
        <end position="63"/>
    </location>
</feature>
<keyword evidence="1" id="KW-1133">Transmembrane helix</keyword>
<dbReference type="AlphaFoldDB" id="A0A2M7DEV8"/>
<comment type="caution">
    <text evidence="2">The sequence shown here is derived from an EMBL/GenBank/DDBJ whole genome shotgun (WGS) entry which is preliminary data.</text>
</comment>
<organism evidence="2 3">
    <name type="scientific">bacterium (Candidatus Gribaldobacteria) CG02_land_8_20_14_3_00_41_15</name>
    <dbReference type="NCBI Taxonomy" id="2014270"/>
    <lineage>
        <taxon>Bacteria</taxon>
        <taxon>Candidatus Gribaldobacteria</taxon>
    </lineage>
</organism>
<keyword evidence="1" id="KW-0812">Transmembrane</keyword>
<sequence>MLRQNLSAEPACRQAGILPFSSENVVWRRLHALRGAMMQDVLIRVNCLIAIFTACILAPGTALELTDDVVQARRTFNGVDNNMWIIALDIVYWFAIIKLSRTERVP</sequence>
<feature type="transmembrane region" description="Helical" evidence="1">
    <location>
        <begin position="83"/>
        <end position="100"/>
    </location>
</feature>
<gene>
    <name evidence="2" type="ORF">COS21_00230</name>
</gene>
<evidence type="ECO:0000313" key="3">
    <source>
        <dbReference type="Proteomes" id="UP000229030"/>
    </source>
</evidence>
<dbReference type="Proteomes" id="UP000229030">
    <property type="component" value="Unassembled WGS sequence"/>
</dbReference>
<name>A0A2M7DEV8_9BACT</name>
<dbReference type="EMBL" id="PETV01000005">
    <property type="protein sequence ID" value="PIV47392.1"/>
    <property type="molecule type" value="Genomic_DNA"/>
</dbReference>
<protein>
    <submittedName>
        <fullName evidence="2">Uncharacterized protein</fullName>
    </submittedName>
</protein>